<evidence type="ECO:0000256" key="7">
    <source>
        <dbReference type="ARBA" id="ARBA00022990"/>
    </source>
</evidence>
<feature type="region of interest" description="Disordered" evidence="12">
    <location>
        <begin position="20"/>
        <end position="81"/>
    </location>
</feature>
<dbReference type="Proteomes" id="UP000694383">
    <property type="component" value="Unplaced"/>
</dbReference>
<dbReference type="GO" id="GO:0008270">
    <property type="term" value="F:zinc ion binding"/>
    <property type="evidence" value="ECO:0007669"/>
    <property type="project" value="UniProtKB-KW"/>
</dbReference>
<feature type="domain" description="PHD-type" evidence="16">
    <location>
        <begin position="349"/>
        <end position="470"/>
    </location>
</feature>
<keyword evidence="4" id="KW-0677">Repeat</keyword>
<dbReference type="CDD" id="cd15572">
    <property type="entry name" value="PHD_BRPF"/>
    <property type="match status" value="1"/>
</dbReference>
<name>A0A8C7ZFZ6_9TELE</name>
<keyword evidence="7" id="KW-0007">Acetylation</keyword>
<evidence type="ECO:0000259" key="13">
    <source>
        <dbReference type="PROSITE" id="PS50014"/>
    </source>
</evidence>
<dbReference type="InterPro" id="IPR011011">
    <property type="entry name" value="Znf_FYVE_PHD"/>
</dbReference>
<dbReference type="SMART" id="SM00249">
    <property type="entry name" value="PHD"/>
    <property type="match status" value="2"/>
</dbReference>
<dbReference type="CDD" id="cd15701">
    <property type="entry name" value="ePHD_BRPF1"/>
    <property type="match status" value="1"/>
</dbReference>
<dbReference type="InterPro" id="IPR050701">
    <property type="entry name" value="Histone_Mod_Regulator"/>
</dbReference>
<dbReference type="PROSITE" id="PS50016">
    <property type="entry name" value="ZF_PHD_2"/>
    <property type="match status" value="1"/>
</dbReference>
<feature type="region of interest" description="Disordered" evidence="12">
    <location>
        <begin position="882"/>
        <end position="1106"/>
    </location>
</feature>
<dbReference type="PROSITE" id="PS51805">
    <property type="entry name" value="EPHD"/>
    <property type="match status" value="1"/>
</dbReference>
<evidence type="ECO:0000313" key="17">
    <source>
        <dbReference type="Ensembl" id="ENSOSIP00000042317.1"/>
    </source>
</evidence>
<protein>
    <submittedName>
        <fullName evidence="17">Bromodomain and PHD finger containing, 1</fullName>
    </submittedName>
</protein>
<feature type="domain" description="PHD-type" evidence="14">
    <location>
        <begin position="295"/>
        <end position="345"/>
    </location>
</feature>
<dbReference type="Pfam" id="PF10513">
    <property type="entry name" value="EPL1"/>
    <property type="match status" value="1"/>
</dbReference>
<comment type="subcellular location">
    <subcellularLocation>
        <location evidence="1">Nucleus</location>
    </subcellularLocation>
</comment>
<reference evidence="17" key="2">
    <citation type="submission" date="2025-09" db="UniProtKB">
        <authorList>
            <consortium name="Ensembl"/>
        </authorList>
    </citation>
    <scope>IDENTIFICATION</scope>
</reference>
<feature type="compositionally biased region" description="Polar residues" evidence="12">
    <location>
        <begin position="1020"/>
        <end position="1029"/>
    </location>
</feature>
<evidence type="ECO:0000259" key="14">
    <source>
        <dbReference type="PROSITE" id="PS50016"/>
    </source>
</evidence>
<dbReference type="SUPFAM" id="SSF47370">
    <property type="entry name" value="Bromodomain"/>
    <property type="match status" value="1"/>
</dbReference>
<dbReference type="PANTHER" id="PTHR13793:SF85">
    <property type="entry name" value="PEREGRIN"/>
    <property type="match status" value="1"/>
</dbReference>
<keyword evidence="9" id="KW-0539">Nucleus</keyword>
<feature type="compositionally biased region" description="Basic residues" evidence="12">
    <location>
        <begin position="171"/>
        <end position="180"/>
    </location>
</feature>
<dbReference type="InterPro" id="IPR000313">
    <property type="entry name" value="PWWP_dom"/>
</dbReference>
<keyword evidence="3" id="KW-0479">Metal-binding</keyword>
<dbReference type="FunFam" id="3.30.40.10:FF:000008">
    <property type="entry name" value="Bromodomain containing 1, isoform CRA_a"/>
    <property type="match status" value="1"/>
</dbReference>
<keyword evidence="5 11" id="KW-0863">Zinc-finger</keyword>
<dbReference type="InterPro" id="IPR036427">
    <property type="entry name" value="Bromodomain-like_sf"/>
</dbReference>
<feature type="compositionally biased region" description="Polar residues" evidence="12">
    <location>
        <begin position="1250"/>
        <end position="1259"/>
    </location>
</feature>
<feature type="domain" description="Bromo" evidence="13">
    <location>
        <begin position="688"/>
        <end position="758"/>
    </location>
</feature>
<dbReference type="Gene3D" id="2.30.30.140">
    <property type="match status" value="1"/>
</dbReference>
<evidence type="ECO:0000259" key="15">
    <source>
        <dbReference type="PROSITE" id="PS50812"/>
    </source>
</evidence>
<dbReference type="InterPro" id="IPR019542">
    <property type="entry name" value="Enhancer_polycomb-like_N"/>
</dbReference>
<dbReference type="SMART" id="SM00297">
    <property type="entry name" value="BROMO"/>
    <property type="match status" value="1"/>
</dbReference>
<feature type="compositionally biased region" description="Basic and acidic residues" evidence="12">
    <location>
        <begin position="507"/>
        <end position="517"/>
    </location>
</feature>
<evidence type="ECO:0000256" key="12">
    <source>
        <dbReference type="SAM" id="MobiDB-lite"/>
    </source>
</evidence>
<dbReference type="InterPro" id="IPR013083">
    <property type="entry name" value="Znf_RING/FYVE/PHD"/>
</dbReference>
<dbReference type="GO" id="GO:0005634">
    <property type="term" value="C:nucleus"/>
    <property type="evidence" value="ECO:0007669"/>
    <property type="project" value="UniProtKB-SubCell"/>
</dbReference>
<dbReference type="FunFam" id="3.30.40.10:FF:000007">
    <property type="entry name" value="Bromodomain containing 1, isoform CRA_b"/>
    <property type="match status" value="1"/>
</dbReference>
<dbReference type="Gene3D" id="1.20.920.10">
    <property type="entry name" value="Bromodomain-like"/>
    <property type="match status" value="1"/>
</dbReference>
<feature type="region of interest" description="Disordered" evidence="12">
    <location>
        <begin position="1240"/>
        <end position="1259"/>
    </location>
</feature>
<dbReference type="Pfam" id="PF00855">
    <property type="entry name" value="PWWP"/>
    <property type="match status" value="1"/>
</dbReference>
<dbReference type="Gene3D" id="3.30.40.10">
    <property type="entry name" value="Zinc/RING finger domain, C3HC4 (zinc finger)"/>
    <property type="match status" value="2"/>
</dbReference>
<dbReference type="PROSITE" id="PS01359">
    <property type="entry name" value="ZF_PHD_1"/>
    <property type="match status" value="1"/>
</dbReference>
<feature type="compositionally biased region" description="Gly residues" evidence="12">
    <location>
        <begin position="131"/>
        <end position="149"/>
    </location>
</feature>
<proteinExistence type="predicted"/>
<keyword evidence="6" id="KW-0862">Zinc</keyword>
<dbReference type="PRINTS" id="PR00503">
    <property type="entry name" value="BROMODOMAIN"/>
</dbReference>
<evidence type="ECO:0000256" key="6">
    <source>
        <dbReference type="ARBA" id="ARBA00022833"/>
    </source>
</evidence>
<feature type="region of interest" description="Disordered" evidence="12">
    <location>
        <begin position="787"/>
        <end position="832"/>
    </location>
</feature>
<evidence type="ECO:0000256" key="3">
    <source>
        <dbReference type="ARBA" id="ARBA00022723"/>
    </source>
</evidence>
<evidence type="ECO:0000256" key="5">
    <source>
        <dbReference type="ARBA" id="ARBA00022771"/>
    </source>
</evidence>
<keyword evidence="18" id="KW-1185">Reference proteome</keyword>
<feature type="region of interest" description="Disordered" evidence="12">
    <location>
        <begin position="600"/>
        <end position="624"/>
    </location>
</feature>
<dbReference type="PROSITE" id="PS50812">
    <property type="entry name" value="PWWP"/>
    <property type="match status" value="1"/>
</dbReference>
<organism evidence="17 18">
    <name type="scientific">Oryzias sinensis</name>
    <name type="common">Chinese medaka</name>
    <dbReference type="NCBI Taxonomy" id="183150"/>
    <lineage>
        <taxon>Eukaryota</taxon>
        <taxon>Metazoa</taxon>
        <taxon>Chordata</taxon>
        <taxon>Craniata</taxon>
        <taxon>Vertebrata</taxon>
        <taxon>Euteleostomi</taxon>
        <taxon>Actinopterygii</taxon>
        <taxon>Neopterygii</taxon>
        <taxon>Teleostei</taxon>
        <taxon>Neoteleostei</taxon>
        <taxon>Acanthomorphata</taxon>
        <taxon>Ovalentaria</taxon>
        <taxon>Atherinomorphae</taxon>
        <taxon>Beloniformes</taxon>
        <taxon>Adrianichthyidae</taxon>
        <taxon>Oryziinae</taxon>
        <taxon>Oryzias</taxon>
    </lineage>
</organism>
<keyword evidence="8 10" id="KW-0103">Bromodomain</keyword>
<evidence type="ECO:0000256" key="11">
    <source>
        <dbReference type="PROSITE-ProRule" id="PRU00146"/>
    </source>
</evidence>
<dbReference type="Pfam" id="PF13831">
    <property type="entry name" value="PHD_2"/>
    <property type="match status" value="1"/>
</dbReference>
<dbReference type="SMART" id="SM00293">
    <property type="entry name" value="PWWP"/>
    <property type="match status" value="1"/>
</dbReference>
<dbReference type="Pfam" id="PF13832">
    <property type="entry name" value="zf-HC5HC2H_2"/>
    <property type="match status" value="1"/>
</dbReference>
<dbReference type="InterPro" id="IPR019786">
    <property type="entry name" value="Zinc_finger_PHD-type_CS"/>
</dbReference>
<dbReference type="AlphaFoldDB" id="A0A8C7ZFZ6"/>
<feature type="compositionally biased region" description="Polar residues" evidence="12">
    <location>
        <begin position="612"/>
        <end position="624"/>
    </location>
</feature>
<feature type="compositionally biased region" description="Low complexity" evidence="12">
    <location>
        <begin position="1042"/>
        <end position="1068"/>
    </location>
</feature>
<evidence type="ECO:0000256" key="8">
    <source>
        <dbReference type="ARBA" id="ARBA00023117"/>
    </source>
</evidence>
<dbReference type="GeneTree" id="ENSGT00940000157794"/>
<accession>A0A8C7ZFZ6</accession>
<dbReference type="Pfam" id="PF00439">
    <property type="entry name" value="Bromodomain"/>
    <property type="match status" value="1"/>
</dbReference>
<dbReference type="PROSITE" id="PS00633">
    <property type="entry name" value="BROMODOMAIN_1"/>
    <property type="match status" value="1"/>
</dbReference>
<feature type="domain" description="PWWP" evidence="15">
    <location>
        <begin position="1130"/>
        <end position="1213"/>
    </location>
</feature>
<dbReference type="InterPro" id="IPR001965">
    <property type="entry name" value="Znf_PHD"/>
</dbReference>
<dbReference type="Ensembl" id="ENSOSIT00000044548.1">
    <property type="protein sequence ID" value="ENSOSIP00000042317.1"/>
    <property type="gene ID" value="ENSOSIG00000020422.1"/>
</dbReference>
<dbReference type="FunFam" id="2.30.30.140:FF:000008">
    <property type="entry name" value="Bromodomain containing 1, isoform CRA_b"/>
    <property type="match status" value="1"/>
</dbReference>
<dbReference type="GO" id="GO:0006357">
    <property type="term" value="P:regulation of transcription by RNA polymerase II"/>
    <property type="evidence" value="ECO:0007669"/>
    <property type="project" value="TreeGrafter"/>
</dbReference>
<evidence type="ECO:0000256" key="2">
    <source>
        <dbReference type="ARBA" id="ARBA00022553"/>
    </source>
</evidence>
<dbReference type="PROSITE" id="PS50014">
    <property type="entry name" value="BROMODOMAIN_2"/>
    <property type="match status" value="1"/>
</dbReference>
<reference evidence="17" key="1">
    <citation type="submission" date="2025-08" db="UniProtKB">
        <authorList>
            <consortium name="Ensembl"/>
        </authorList>
    </citation>
    <scope>IDENTIFICATION</scope>
</reference>
<evidence type="ECO:0000256" key="10">
    <source>
        <dbReference type="PROSITE-ProRule" id="PRU00035"/>
    </source>
</evidence>
<feature type="region of interest" description="Disordered" evidence="12">
    <location>
        <begin position="475"/>
        <end position="525"/>
    </location>
</feature>
<dbReference type="SUPFAM" id="SSF63748">
    <property type="entry name" value="Tudor/PWWP/MBT"/>
    <property type="match status" value="1"/>
</dbReference>
<evidence type="ECO:0000256" key="4">
    <source>
        <dbReference type="ARBA" id="ARBA00022737"/>
    </source>
</evidence>
<dbReference type="InterPro" id="IPR019787">
    <property type="entry name" value="Znf_PHD-finger"/>
</dbReference>
<feature type="compositionally biased region" description="Basic and acidic residues" evidence="12">
    <location>
        <begin position="787"/>
        <end position="823"/>
    </location>
</feature>
<evidence type="ECO:0000313" key="18">
    <source>
        <dbReference type="Proteomes" id="UP000694383"/>
    </source>
</evidence>
<feature type="region of interest" description="Disordered" evidence="12">
    <location>
        <begin position="116"/>
        <end position="197"/>
    </location>
</feature>
<evidence type="ECO:0000256" key="1">
    <source>
        <dbReference type="ARBA" id="ARBA00004123"/>
    </source>
</evidence>
<dbReference type="InterPro" id="IPR042061">
    <property type="entry name" value="Peregrin_ePHD"/>
</dbReference>
<dbReference type="InterPro" id="IPR034732">
    <property type="entry name" value="EPHD"/>
</dbReference>
<feature type="compositionally biased region" description="Polar residues" evidence="12">
    <location>
        <begin position="1089"/>
        <end position="1106"/>
    </location>
</feature>
<dbReference type="PANTHER" id="PTHR13793">
    <property type="entry name" value="PHD FINGER PROTEINS"/>
    <property type="match status" value="1"/>
</dbReference>
<evidence type="ECO:0000259" key="16">
    <source>
        <dbReference type="PROSITE" id="PS51805"/>
    </source>
</evidence>
<keyword evidence="2" id="KW-0597">Phosphoprotein</keyword>
<dbReference type="InterPro" id="IPR018359">
    <property type="entry name" value="Bromodomain_CS"/>
</dbReference>
<evidence type="ECO:0000256" key="9">
    <source>
        <dbReference type="ARBA" id="ARBA00023242"/>
    </source>
</evidence>
<sequence length="1259" mass="140673">MGLDFDVKTFCHNLRATKPPYECPVETCRKTMPQKKRKGRPPRASLTGSADTDDGGGNGGQGHEGNTPGSPSRSEHSHSPGRETMTYAQAQSMVELEIQGRVHRISIFENIDVVSEDDSDADDALPSGTGNSTGGVCNGGDGGGGGSEVGGSCKERSDSTSSNGAKATPKTGKHKSKAKKKEGSSHHHNSQSGPAVKLPEAVFRELDQDRPDAPPRPSSYYRYIDKSAEELDEEVEYDIDEEDYIWLGIMNDKRRRDGVPPIPQEVFEYLMDRLEKESYFESHNKTDPSTLIDEDAVCCICNDGECQNSNVILFCDMCNLAVHQECYGVPYIPEGQWLCRRCLQSPSRAVDCALCPNKGGAFKQTDDSRWAHVVCALWIPEVCFANTVFLEPIDSIEHIPPARWKLTCYICKQRGSGACIQCHKANCYTAFHVTCAQQAGLYMKMEPVRETGANGTSFSVRKTAYCDIHTPPGSARPLGGVGGASMGSSHSEGELEDDDEPSLCNEDDSKGWSSERAKRAKAKSRLKMKKARKILAERRAAAPVVSVPCIPPHRLSKITSNLTVPRKSQFMQRLHSYWTLKRQSRNGVPLLRRLQTHLPSHRHVEPHPPQPSAQVASRDSEGQQTALKEQLKAWQRLRHDLERARLLVELIRKREKLKRETIKVQQMVLEMQLTPFLVLLRSTLEQLQERDTNNFFTEPVPLEEVPDYLEHIDTPMDFQTMWNLLESHRYLTFEAFEGDFGLIVNNCLKYNAKDTVFYRAALRLREMGGAVIRAAKRQADRIGFDYESGMHLHRETSPDTRREQERDRERERERERDRERERTLSSNEDELLLPENRRRLPLEEQLHYLQARLDEVNSGKHSIGQSRRAKALRKEISVIKRKLAHQREGGSGMGVRESVGDRGLSLPHHSSSAGHHDEGGESSSQEIGGKAPEVGRRTSVLFSKKNQKMAGPPKRPGRPPKNRDAGYPGAGVSQSPIGPPQLALLPTGKPRKRPRSPHTSSSSDSDSDNDDLLPGLPSNGFDTGNQPVTESFRVYRSESRLPRSSSDSESTTSSSSSAASDRTSTTPSKQGRGKASFPRSAFHEDSSEETSGTENDSYSVGGSRSVSHLVRGRDRSGCWMTSDDYSSLEALDLVWAKCRGYPSYPALIIDPKMPREGVFHRGVPIPVPPVDVLKLGEQMTQEAREHLFLVLFFDNKRTWQWLPRSKLVPLGVDQELDKEKMLEGRKSNIRKSVQVAYHRAMQHRSKVQGDPSSETSDSD</sequence>
<dbReference type="SUPFAM" id="SSF57903">
    <property type="entry name" value="FYVE/PHD zinc finger"/>
    <property type="match status" value="1"/>
</dbReference>
<dbReference type="InterPro" id="IPR001487">
    <property type="entry name" value="Bromodomain"/>
</dbReference>
<feature type="compositionally biased region" description="Basic residues" evidence="12">
    <location>
        <begin position="32"/>
        <end position="41"/>
    </location>
</feature>